<dbReference type="CDD" id="cd24032">
    <property type="entry name" value="ASKHA_NBD_TsaB"/>
    <property type="match status" value="1"/>
</dbReference>
<protein>
    <submittedName>
        <fullName evidence="2">tRNA (Adenosine(37)-N6)-threonylcarbamoyltransferase complex dimerization subunit type 1 TsaB</fullName>
    </submittedName>
</protein>
<dbReference type="Gene3D" id="3.30.420.40">
    <property type="match status" value="1"/>
</dbReference>
<dbReference type="Gene3D" id="3.30.420.200">
    <property type="match status" value="1"/>
</dbReference>
<comment type="caution">
    <text evidence="2">The sequence shown here is derived from an EMBL/GenBank/DDBJ whole genome shotgun (WGS) entry which is preliminary data.</text>
</comment>
<evidence type="ECO:0000313" key="3">
    <source>
        <dbReference type="Proteomes" id="UP000310168"/>
    </source>
</evidence>
<dbReference type="Proteomes" id="UP000310168">
    <property type="component" value="Unassembled WGS sequence"/>
</dbReference>
<reference evidence="2 3" key="1">
    <citation type="journal article" date="2019" name="Anaerobe">
        <title>Brachyspira catarrhinii sp. nov., an anaerobic intestinal spirochaete isolated from vervet monkeys may have been misidentified as Brachyspira aalborgi in previous studies.</title>
        <authorList>
            <person name="Phillips N.D."/>
            <person name="La T."/>
            <person name="Hampson D.J."/>
        </authorList>
    </citation>
    <scope>NUCLEOTIDE SEQUENCE [LARGE SCALE GENOMIC DNA]</scope>
    <source>
        <strain evidence="2 3">Z12</strain>
    </source>
</reference>
<sequence>MNILAFDTVSSSFSIALKSDDSIIEINKENIKNHNSELIPILDDFLKENKLSLDNIDCIVLGIGPGSFTSIRIAFATIKSICYAKNIKIIGVSSLESLYQNIKSFDGVKLALIEARKGSVYANIYKDDKKIKENLDLTYNEIINLIDSISNKNEIITLCGDGFSKNKEFFLESLKNNSKNYKINNLDNSFNIIKASNSILLSESRFKAGDFDDIFSLSPLYLRKSEAENKKANLNNEF</sequence>
<dbReference type="EMBL" id="SJDU01000200">
    <property type="protein sequence ID" value="TKZ34415.1"/>
    <property type="molecule type" value="Genomic_DNA"/>
</dbReference>
<proteinExistence type="predicted"/>
<dbReference type="Pfam" id="PF00814">
    <property type="entry name" value="TsaD"/>
    <property type="match status" value="1"/>
</dbReference>
<dbReference type="NCBIfam" id="TIGR03725">
    <property type="entry name" value="T6A_YeaZ"/>
    <property type="match status" value="1"/>
</dbReference>
<organism evidence="2 3">
    <name type="scientific">Brachyspira catarrhinii</name>
    <dbReference type="NCBI Taxonomy" id="2528966"/>
    <lineage>
        <taxon>Bacteria</taxon>
        <taxon>Pseudomonadati</taxon>
        <taxon>Spirochaetota</taxon>
        <taxon>Spirochaetia</taxon>
        <taxon>Brachyspirales</taxon>
        <taxon>Brachyspiraceae</taxon>
        <taxon>Brachyspira</taxon>
    </lineage>
</organism>
<dbReference type="InterPro" id="IPR022496">
    <property type="entry name" value="T6A_TsaB"/>
</dbReference>
<dbReference type="InterPro" id="IPR043129">
    <property type="entry name" value="ATPase_NBD"/>
</dbReference>
<dbReference type="SUPFAM" id="SSF53067">
    <property type="entry name" value="Actin-like ATPase domain"/>
    <property type="match status" value="1"/>
</dbReference>
<keyword evidence="3" id="KW-1185">Reference proteome</keyword>
<accession>A0ABY2TSS5</accession>
<evidence type="ECO:0000259" key="1">
    <source>
        <dbReference type="Pfam" id="PF00814"/>
    </source>
</evidence>
<dbReference type="InterPro" id="IPR000905">
    <property type="entry name" value="Gcp-like_dom"/>
</dbReference>
<name>A0ABY2TSS5_9SPIR</name>
<evidence type="ECO:0000313" key="2">
    <source>
        <dbReference type="EMBL" id="TKZ34415.1"/>
    </source>
</evidence>
<gene>
    <name evidence="2" type="primary">tsaB</name>
    <name evidence="2" type="ORF">EZH24_07920</name>
</gene>
<feature type="domain" description="Gcp-like" evidence="1">
    <location>
        <begin position="31"/>
        <end position="143"/>
    </location>
</feature>
<dbReference type="RefSeq" id="WP_137998578.1">
    <property type="nucleotide sequence ID" value="NZ_SJDU01000200.1"/>
</dbReference>